<keyword evidence="1" id="KW-1133">Transmembrane helix</keyword>
<dbReference type="STRING" id="1077348.A0A2G8RRK1"/>
<keyword evidence="1" id="KW-0812">Transmembrane</keyword>
<dbReference type="SUPFAM" id="SSF53092">
    <property type="entry name" value="Creatinase/prolidase N-terminal domain"/>
    <property type="match status" value="1"/>
</dbReference>
<feature type="domain" description="Peptidase M24" evidence="2">
    <location>
        <begin position="249"/>
        <end position="451"/>
    </location>
</feature>
<dbReference type="Gene3D" id="3.90.230.10">
    <property type="entry name" value="Creatinase/methionine aminopeptidase superfamily"/>
    <property type="match status" value="1"/>
</dbReference>
<dbReference type="PANTHER" id="PTHR46112:SF2">
    <property type="entry name" value="XAA-PRO AMINOPEPTIDASE P-RELATED"/>
    <property type="match status" value="1"/>
</dbReference>
<reference evidence="3 4" key="1">
    <citation type="journal article" date="2015" name="Sci. Rep.">
        <title>Chromosome-level genome map provides insights into diverse defense mechanisms in the medicinal fungus Ganoderma sinense.</title>
        <authorList>
            <person name="Zhu Y."/>
            <person name="Xu J."/>
            <person name="Sun C."/>
            <person name="Zhou S."/>
            <person name="Xu H."/>
            <person name="Nelson D.R."/>
            <person name="Qian J."/>
            <person name="Song J."/>
            <person name="Luo H."/>
            <person name="Xiang L."/>
            <person name="Li Y."/>
            <person name="Xu Z."/>
            <person name="Ji A."/>
            <person name="Wang L."/>
            <person name="Lu S."/>
            <person name="Hayward A."/>
            <person name="Sun W."/>
            <person name="Li X."/>
            <person name="Schwartz D.C."/>
            <person name="Wang Y."/>
            <person name="Chen S."/>
        </authorList>
    </citation>
    <scope>NUCLEOTIDE SEQUENCE [LARGE SCALE GENOMIC DNA]</scope>
    <source>
        <strain evidence="3 4">ZZ0214-1</strain>
    </source>
</reference>
<evidence type="ECO:0000256" key="1">
    <source>
        <dbReference type="SAM" id="Phobius"/>
    </source>
</evidence>
<dbReference type="AlphaFoldDB" id="A0A2G8RRK1"/>
<comment type="caution">
    <text evidence="3">The sequence shown here is derived from an EMBL/GenBank/DDBJ whole genome shotgun (WGS) entry which is preliminary data.</text>
</comment>
<feature type="transmembrane region" description="Helical" evidence="1">
    <location>
        <begin position="34"/>
        <end position="52"/>
    </location>
</feature>
<dbReference type="InterPro" id="IPR036005">
    <property type="entry name" value="Creatinase/aminopeptidase-like"/>
</dbReference>
<dbReference type="PANTHER" id="PTHR46112">
    <property type="entry name" value="AMINOPEPTIDASE"/>
    <property type="match status" value="1"/>
</dbReference>
<dbReference type="Proteomes" id="UP000230002">
    <property type="component" value="Unassembled WGS sequence"/>
</dbReference>
<protein>
    <recommendedName>
        <fullName evidence="2">Peptidase M24 domain-containing protein</fullName>
    </recommendedName>
</protein>
<dbReference type="Gene3D" id="3.40.350.10">
    <property type="entry name" value="Creatinase/prolidase N-terminal domain"/>
    <property type="match status" value="1"/>
</dbReference>
<accession>A0A2G8RRK1</accession>
<evidence type="ECO:0000259" key="2">
    <source>
        <dbReference type="Pfam" id="PF00557"/>
    </source>
</evidence>
<evidence type="ECO:0000313" key="4">
    <source>
        <dbReference type="Proteomes" id="UP000230002"/>
    </source>
</evidence>
<sequence>MSDKEKDIELSAADTPPLFTQETVPKKTPLRRHLWIWIPILVFAFTLDFVDLSHRYLAPGSWSANRSTSAFPDFSHLEGHCAHISPISPDSFITRQDSLAQLLHALEVPAYVAEPGASAGYYANLTGSHWGLSERPLLLIVQPQEASDGSIHANISILTPAFEKTRAKLLPIPSRSGVTYTAWPEDADPFATALDLLPNLDDTVIYVDGNVRTFITDGLQKGAPNSRVVNAPVEVRRLRERKSSEELDIMKCVNEATVLSIRAARKYMKIGMKESEAKQLVINALIAAGLKDAFALTLFGENAALPHGSGTDAALGKHEFILIDTGGSLHGYRSDVTRTFALPGSEIPLRYQALWYTVHAAQDAAIRRATNGTVTAMVDRAARKLIKDAGYGEFFTHRLGHGIGLETHESPYLRGGSDDTILVGHTFSDEPGIYIEGKVGVRLEDCFYIDEDGSAKYLTARVGGPASGPWSP</sequence>
<proteinExistence type="predicted"/>
<dbReference type="InterPro" id="IPR029149">
    <property type="entry name" value="Creatin/AminoP/Spt16_N"/>
</dbReference>
<keyword evidence="1" id="KW-0472">Membrane</keyword>
<dbReference type="OrthoDB" id="9995434at2759"/>
<organism evidence="3 4">
    <name type="scientific">Ganoderma sinense ZZ0214-1</name>
    <dbReference type="NCBI Taxonomy" id="1077348"/>
    <lineage>
        <taxon>Eukaryota</taxon>
        <taxon>Fungi</taxon>
        <taxon>Dikarya</taxon>
        <taxon>Basidiomycota</taxon>
        <taxon>Agaricomycotina</taxon>
        <taxon>Agaricomycetes</taxon>
        <taxon>Polyporales</taxon>
        <taxon>Polyporaceae</taxon>
        <taxon>Ganoderma</taxon>
    </lineage>
</organism>
<dbReference type="SUPFAM" id="SSF55920">
    <property type="entry name" value="Creatinase/aminopeptidase"/>
    <property type="match status" value="1"/>
</dbReference>
<dbReference type="InterPro" id="IPR000994">
    <property type="entry name" value="Pept_M24"/>
</dbReference>
<evidence type="ECO:0000313" key="3">
    <source>
        <dbReference type="EMBL" id="PIL24144.1"/>
    </source>
</evidence>
<gene>
    <name evidence="3" type="ORF">GSI_13897</name>
</gene>
<name>A0A2G8RRK1_9APHY</name>
<keyword evidence="4" id="KW-1185">Reference proteome</keyword>
<dbReference type="InterPro" id="IPR050659">
    <property type="entry name" value="Peptidase_M24B"/>
</dbReference>
<dbReference type="EMBL" id="AYKW01000067">
    <property type="protein sequence ID" value="PIL24144.1"/>
    <property type="molecule type" value="Genomic_DNA"/>
</dbReference>
<dbReference type="Pfam" id="PF00557">
    <property type="entry name" value="Peptidase_M24"/>
    <property type="match status" value="1"/>
</dbReference>